<keyword evidence="1" id="KW-1133">Transmembrane helix</keyword>
<dbReference type="OrthoDB" id="10039566at2759"/>
<accession>A0A1E3B1L0</accession>
<dbReference type="GO" id="GO:0000329">
    <property type="term" value="C:fungal-type vacuole membrane"/>
    <property type="evidence" value="ECO:0007669"/>
    <property type="project" value="InterPro"/>
</dbReference>
<dbReference type="InterPro" id="IPR046368">
    <property type="entry name" value="Tag1"/>
</dbReference>
<proteinExistence type="predicted"/>
<gene>
    <name evidence="2" type="ORF">SI65_09801</name>
</gene>
<dbReference type="Proteomes" id="UP000094569">
    <property type="component" value="Unassembled WGS sequence"/>
</dbReference>
<evidence type="ECO:0000313" key="3">
    <source>
        <dbReference type="Proteomes" id="UP000094569"/>
    </source>
</evidence>
<dbReference type="EMBL" id="JXNT01000021">
    <property type="protein sequence ID" value="ODM14807.1"/>
    <property type="molecule type" value="Genomic_DNA"/>
</dbReference>
<organism evidence="2 3">
    <name type="scientific">Aspergillus cristatus</name>
    <name type="common">Chinese Fuzhuan brick tea-fermentation fungus</name>
    <name type="synonym">Eurotium cristatum</name>
    <dbReference type="NCBI Taxonomy" id="573508"/>
    <lineage>
        <taxon>Eukaryota</taxon>
        <taxon>Fungi</taxon>
        <taxon>Dikarya</taxon>
        <taxon>Ascomycota</taxon>
        <taxon>Pezizomycotina</taxon>
        <taxon>Eurotiomycetes</taxon>
        <taxon>Eurotiomycetidae</taxon>
        <taxon>Eurotiales</taxon>
        <taxon>Aspergillaceae</taxon>
        <taxon>Aspergillus</taxon>
        <taxon>Aspergillus subgen. Aspergillus</taxon>
    </lineage>
</organism>
<dbReference type="AlphaFoldDB" id="A0A1E3B1L0"/>
<dbReference type="InterPro" id="IPR022185">
    <property type="entry name" value="DUF3712"/>
</dbReference>
<dbReference type="Pfam" id="PF12505">
    <property type="entry name" value="DUF3712"/>
    <property type="match status" value="1"/>
</dbReference>
<comment type="caution">
    <text evidence="2">The sequence shown here is derived from an EMBL/GenBank/DDBJ whole genome shotgun (WGS) entry which is preliminary data.</text>
</comment>
<evidence type="ECO:0000313" key="2">
    <source>
        <dbReference type="EMBL" id="ODM14807.1"/>
    </source>
</evidence>
<keyword evidence="3" id="KW-1185">Reference proteome</keyword>
<dbReference type="PANTHER" id="PTHR35895:SF2">
    <property type="match status" value="1"/>
</dbReference>
<dbReference type="PANTHER" id="PTHR35895">
    <property type="entry name" value="CHROMOSOME 16, WHOLE GENOME SHOTGUN SEQUENCE"/>
    <property type="match status" value="1"/>
</dbReference>
<sequence>MGKAKDLAEKPAYLSSAAAKYALGVHRGPFAPKESLDGNDLEHIETADTITLENIKRTPTQNLRRHWFRFWCCYVFWSIIFLAIFLPIFFLICIPAISQNVLNRSTLLLVEAAILEPRPDSLVLSMTSALKLPVSLPVRIDPMTLELFNREQPMNNTWSKVYLGPYLVKGNTTLGVTNQPTPIDPEQWYNYVWKFVHLQHPPLSVRGKTTSYLGELVSKVTMDKDIPQTTLNNFTGFSIDDSTLIEAREDGTNLLANATLPNPSVVTLEIGNTTLNLFSGDLLLGNATLPNLFLRPGNHATPVEGILDIKKLFNKDNLSQIVKDQAESLKKGNLKLKTIGTNVMWNGVQVPYYTKVMQGLTLEADVPIAGLLGNTIHSLLNGKDNPFANISLTEPETDDSDGSILDGTGLDNLRKLKRAMSDVDLSKYSGRKRGMEMTIADLMARL</sequence>
<name>A0A1E3B1L0_ASPCR</name>
<keyword evidence="1" id="KW-0472">Membrane</keyword>
<feature type="transmembrane region" description="Helical" evidence="1">
    <location>
        <begin position="71"/>
        <end position="97"/>
    </location>
</feature>
<dbReference type="VEuPathDB" id="FungiDB:SI65_09801"/>
<keyword evidence="1" id="KW-0812">Transmembrane</keyword>
<dbReference type="STRING" id="573508.A0A1E3B1L0"/>
<protein>
    <submittedName>
        <fullName evidence="2">Uncharacterized protein</fullName>
    </submittedName>
</protein>
<reference evidence="2 3" key="1">
    <citation type="journal article" date="2016" name="BMC Genomics">
        <title>Comparative genomic and transcriptomic analyses of the Fuzhuan brick tea-fermentation fungus Aspergillus cristatus.</title>
        <authorList>
            <person name="Ge Y."/>
            <person name="Wang Y."/>
            <person name="Liu Y."/>
            <person name="Tan Y."/>
            <person name="Ren X."/>
            <person name="Zhang X."/>
            <person name="Hyde K.D."/>
            <person name="Liu Y."/>
            <person name="Liu Z."/>
        </authorList>
    </citation>
    <scope>NUCLEOTIDE SEQUENCE [LARGE SCALE GENOMIC DNA]</scope>
    <source>
        <strain evidence="2 3">GZAAS20.1005</strain>
    </source>
</reference>
<evidence type="ECO:0000256" key="1">
    <source>
        <dbReference type="SAM" id="Phobius"/>
    </source>
</evidence>